<dbReference type="SMART" id="SM00248">
    <property type="entry name" value="ANK"/>
    <property type="match status" value="2"/>
</dbReference>
<accession>A0A2J7XRF8</accession>
<sequence length="74" mass="7544">IGWTTALILAIGHFEHGHTGPTVEVVEALLAAGADTEDAMDCGWTALYLASTYGETAVVKALLAAGADTEAKGE</sequence>
<dbReference type="EMBL" id="PGGS01005171">
    <property type="protein sequence ID" value="PNG78356.1"/>
    <property type="molecule type" value="Genomic_DNA"/>
</dbReference>
<feature type="repeat" description="ANK" evidence="1">
    <location>
        <begin position="42"/>
        <end position="74"/>
    </location>
</feature>
<name>A0A2J7XRF8_9CHLO</name>
<dbReference type="SUPFAM" id="SSF48403">
    <property type="entry name" value="Ankyrin repeat"/>
    <property type="match status" value="1"/>
</dbReference>
<dbReference type="Proteomes" id="UP000236333">
    <property type="component" value="Unassembled WGS sequence"/>
</dbReference>
<evidence type="ECO:0000256" key="1">
    <source>
        <dbReference type="PROSITE-ProRule" id="PRU00023"/>
    </source>
</evidence>
<dbReference type="AlphaFoldDB" id="A0A2J7XRF8"/>
<dbReference type="PROSITE" id="PS50297">
    <property type="entry name" value="ANK_REP_REGION"/>
    <property type="match status" value="1"/>
</dbReference>
<keyword evidence="3" id="KW-1185">Reference proteome</keyword>
<proteinExistence type="predicted"/>
<reference evidence="2 3" key="1">
    <citation type="journal article" date="2017" name="Mol. Biol. Evol.">
        <title>The 4-celled Tetrabaena socialis nuclear genome reveals the essential components for genetic control of cell number at the origin of multicellularity in the volvocine lineage.</title>
        <authorList>
            <person name="Featherston J."/>
            <person name="Arakaki Y."/>
            <person name="Hanschen E.R."/>
            <person name="Ferris P.J."/>
            <person name="Michod R.E."/>
            <person name="Olson B.J.S.C."/>
            <person name="Nozaki H."/>
            <person name="Durand P.M."/>
        </authorList>
    </citation>
    <scope>NUCLEOTIDE SEQUENCE [LARGE SCALE GENOMIC DNA]</scope>
    <source>
        <strain evidence="2 3">NIES-571</strain>
    </source>
</reference>
<protein>
    <submittedName>
        <fullName evidence="2">Uncharacterized protein</fullName>
    </submittedName>
</protein>
<dbReference type="Pfam" id="PF12796">
    <property type="entry name" value="Ank_2"/>
    <property type="match status" value="1"/>
</dbReference>
<keyword evidence="1" id="KW-0040">ANK repeat</keyword>
<organism evidence="2 3">
    <name type="scientific">Tetrabaena socialis</name>
    <dbReference type="NCBI Taxonomy" id="47790"/>
    <lineage>
        <taxon>Eukaryota</taxon>
        <taxon>Viridiplantae</taxon>
        <taxon>Chlorophyta</taxon>
        <taxon>core chlorophytes</taxon>
        <taxon>Chlorophyceae</taxon>
        <taxon>CS clade</taxon>
        <taxon>Chlamydomonadales</taxon>
        <taxon>Tetrabaenaceae</taxon>
        <taxon>Tetrabaena</taxon>
    </lineage>
</organism>
<dbReference type="OrthoDB" id="551533at2759"/>
<evidence type="ECO:0000313" key="3">
    <source>
        <dbReference type="Proteomes" id="UP000236333"/>
    </source>
</evidence>
<feature type="non-terminal residue" evidence="2">
    <location>
        <position position="1"/>
    </location>
</feature>
<dbReference type="InterPro" id="IPR036770">
    <property type="entry name" value="Ankyrin_rpt-contain_sf"/>
</dbReference>
<dbReference type="InterPro" id="IPR002110">
    <property type="entry name" value="Ankyrin_rpt"/>
</dbReference>
<evidence type="ECO:0000313" key="2">
    <source>
        <dbReference type="EMBL" id="PNG78356.1"/>
    </source>
</evidence>
<comment type="caution">
    <text evidence="2">The sequence shown here is derived from an EMBL/GenBank/DDBJ whole genome shotgun (WGS) entry which is preliminary data.</text>
</comment>
<dbReference type="Gene3D" id="1.25.40.20">
    <property type="entry name" value="Ankyrin repeat-containing domain"/>
    <property type="match status" value="1"/>
</dbReference>
<gene>
    <name evidence="2" type="ORF">TSOC_015369</name>
</gene>
<feature type="non-terminal residue" evidence="2">
    <location>
        <position position="74"/>
    </location>
</feature>
<dbReference type="PROSITE" id="PS50088">
    <property type="entry name" value="ANK_REPEAT"/>
    <property type="match status" value="1"/>
</dbReference>